<organism evidence="2 3">
    <name type="scientific">Drechslerella dactyloides</name>
    <name type="common">Nematode-trapping fungus</name>
    <name type="synonym">Arthrobotrys dactyloides</name>
    <dbReference type="NCBI Taxonomy" id="74499"/>
    <lineage>
        <taxon>Eukaryota</taxon>
        <taxon>Fungi</taxon>
        <taxon>Dikarya</taxon>
        <taxon>Ascomycota</taxon>
        <taxon>Pezizomycotina</taxon>
        <taxon>Orbiliomycetes</taxon>
        <taxon>Orbiliales</taxon>
        <taxon>Orbiliaceae</taxon>
        <taxon>Drechslerella</taxon>
    </lineage>
</organism>
<keyword evidence="3" id="KW-1185">Reference proteome</keyword>
<gene>
    <name evidence="2" type="ORF">Dda_0183</name>
</gene>
<feature type="region of interest" description="Disordered" evidence="1">
    <location>
        <begin position="127"/>
        <end position="148"/>
    </location>
</feature>
<sequence length="232" mass="25192">MSPLACEPDTFQTKDDAAPGRARHSRRGGEIAWTEDLLRAPGRTEYRQLRGTRSVSQPNKQHFSQYDATVERKTEGGEESEPAYLPLREPPSKTPGLRRPSAVGGKLKSGRRAYECPCDVLLLKLRRSSEPESSTSERGGEEDGRENGNVLPPIAWLSQAFLLAAVPRLAAHPPKQHRGPAQMKEMPSALCSRLHERVRLLQNAIPSAAAAGIASILETSSGNLGDAGWLAG</sequence>
<feature type="region of interest" description="Disordered" evidence="1">
    <location>
        <begin position="1"/>
        <end position="28"/>
    </location>
</feature>
<dbReference type="Proteomes" id="UP001221413">
    <property type="component" value="Unassembled WGS sequence"/>
</dbReference>
<evidence type="ECO:0000256" key="1">
    <source>
        <dbReference type="SAM" id="MobiDB-lite"/>
    </source>
</evidence>
<proteinExistence type="predicted"/>
<protein>
    <submittedName>
        <fullName evidence="2">Uncharacterized protein</fullName>
    </submittedName>
</protein>
<accession>A0AAD6J3W0</accession>
<evidence type="ECO:0000313" key="2">
    <source>
        <dbReference type="EMBL" id="KAJ6264043.1"/>
    </source>
</evidence>
<name>A0AAD6J3W0_DREDA</name>
<dbReference type="AlphaFoldDB" id="A0AAD6J3W0"/>
<feature type="compositionally biased region" description="Polar residues" evidence="1">
    <location>
        <begin position="51"/>
        <end position="67"/>
    </location>
</feature>
<comment type="caution">
    <text evidence="2">The sequence shown here is derived from an EMBL/GenBank/DDBJ whole genome shotgun (WGS) entry which is preliminary data.</text>
</comment>
<feature type="region of interest" description="Disordered" evidence="1">
    <location>
        <begin position="49"/>
        <end position="108"/>
    </location>
</feature>
<reference evidence="2" key="1">
    <citation type="submission" date="2023-01" db="EMBL/GenBank/DDBJ databases">
        <title>The chitinases involved in constricting ring structure development in the nematode-trapping fungus Drechslerella dactyloides.</title>
        <authorList>
            <person name="Wang R."/>
            <person name="Zhang L."/>
            <person name="Tang P."/>
            <person name="Li S."/>
            <person name="Liang L."/>
        </authorList>
    </citation>
    <scope>NUCLEOTIDE SEQUENCE</scope>
    <source>
        <strain evidence="2">YMF1.00031</strain>
    </source>
</reference>
<dbReference type="EMBL" id="JAQGDS010000001">
    <property type="protein sequence ID" value="KAJ6264043.1"/>
    <property type="molecule type" value="Genomic_DNA"/>
</dbReference>
<evidence type="ECO:0000313" key="3">
    <source>
        <dbReference type="Proteomes" id="UP001221413"/>
    </source>
</evidence>